<reference evidence="6" key="1">
    <citation type="submission" date="2016-06" db="UniProtKB">
        <authorList>
            <consortium name="WormBaseParasite"/>
        </authorList>
    </citation>
    <scope>IDENTIFICATION</scope>
</reference>
<proteinExistence type="inferred from homology"/>
<comment type="similarity">
    <text evidence="1">Belongs to the cullin family.</text>
</comment>
<feature type="domain" description="Cullin N-terminal" evidence="3">
    <location>
        <begin position="1"/>
        <end position="63"/>
    </location>
</feature>
<evidence type="ECO:0000313" key="6">
    <source>
        <dbReference type="WBParaSite" id="GPUH_0000976501-mRNA-1"/>
    </source>
</evidence>
<evidence type="ECO:0000256" key="2">
    <source>
        <dbReference type="ARBA" id="ARBA00022786"/>
    </source>
</evidence>
<evidence type="ECO:0000313" key="4">
    <source>
        <dbReference type="EMBL" id="VDK76821.1"/>
    </source>
</evidence>
<dbReference type="GO" id="GO:0031625">
    <property type="term" value="F:ubiquitin protein ligase binding"/>
    <property type="evidence" value="ECO:0007669"/>
    <property type="project" value="InterPro"/>
</dbReference>
<dbReference type="WBParaSite" id="GPUH_0000976501-mRNA-1">
    <property type="protein sequence ID" value="GPUH_0000976501-mRNA-1"/>
    <property type="gene ID" value="GPUH_0000976501"/>
</dbReference>
<dbReference type="InterPro" id="IPR001373">
    <property type="entry name" value="Cullin_N"/>
</dbReference>
<dbReference type="Pfam" id="PF00888">
    <property type="entry name" value="Cullin"/>
    <property type="match status" value="1"/>
</dbReference>
<protein>
    <submittedName>
        <fullName evidence="6">Cullin domain-containing protein</fullName>
    </submittedName>
</protein>
<dbReference type="GO" id="GO:0006511">
    <property type="term" value="P:ubiquitin-dependent protein catabolic process"/>
    <property type="evidence" value="ECO:0007669"/>
    <property type="project" value="InterPro"/>
</dbReference>
<sequence>MDRVYVQQQNVDPVYNLGLIIFRDEIIRYGTLGDTLRNILLKMIAAERGGEIINRYLFRIMVKNSPRILKLHVIAIFMTVR</sequence>
<gene>
    <name evidence="4" type="ORF">GPUH_LOCUS9751</name>
</gene>
<dbReference type="OrthoDB" id="27073at2759"/>
<reference evidence="4 5" key="2">
    <citation type="submission" date="2018-11" db="EMBL/GenBank/DDBJ databases">
        <authorList>
            <consortium name="Pathogen Informatics"/>
        </authorList>
    </citation>
    <scope>NUCLEOTIDE SEQUENCE [LARGE SCALE GENOMIC DNA]</scope>
</reference>
<accession>A0A183DM13</accession>
<organism evidence="6">
    <name type="scientific">Gongylonema pulchrum</name>
    <dbReference type="NCBI Taxonomy" id="637853"/>
    <lineage>
        <taxon>Eukaryota</taxon>
        <taxon>Metazoa</taxon>
        <taxon>Ecdysozoa</taxon>
        <taxon>Nematoda</taxon>
        <taxon>Chromadorea</taxon>
        <taxon>Rhabditida</taxon>
        <taxon>Spirurina</taxon>
        <taxon>Spiruromorpha</taxon>
        <taxon>Spiruroidea</taxon>
        <taxon>Gongylonematidae</taxon>
        <taxon>Gongylonema</taxon>
    </lineage>
</organism>
<name>A0A183DM13_9BILA</name>
<keyword evidence="2" id="KW-0833">Ubl conjugation pathway</keyword>
<dbReference type="InterPro" id="IPR016159">
    <property type="entry name" value="Cullin_repeat-like_dom_sf"/>
</dbReference>
<evidence type="ECO:0000313" key="5">
    <source>
        <dbReference type="Proteomes" id="UP000271098"/>
    </source>
</evidence>
<dbReference type="AlphaFoldDB" id="A0A183DM13"/>
<evidence type="ECO:0000259" key="3">
    <source>
        <dbReference type="Pfam" id="PF00888"/>
    </source>
</evidence>
<dbReference type="EMBL" id="UYRT01033433">
    <property type="protein sequence ID" value="VDK76821.1"/>
    <property type="molecule type" value="Genomic_DNA"/>
</dbReference>
<keyword evidence="5" id="KW-1185">Reference proteome</keyword>
<dbReference type="SUPFAM" id="SSF74788">
    <property type="entry name" value="Cullin repeat-like"/>
    <property type="match status" value="1"/>
</dbReference>
<dbReference type="Proteomes" id="UP000271098">
    <property type="component" value="Unassembled WGS sequence"/>
</dbReference>
<evidence type="ECO:0000256" key="1">
    <source>
        <dbReference type="ARBA" id="ARBA00006019"/>
    </source>
</evidence>